<feature type="transmembrane region" description="Helical" evidence="2">
    <location>
        <begin position="299"/>
        <end position="320"/>
    </location>
</feature>
<evidence type="ECO:0000313" key="4">
    <source>
        <dbReference type="Proteomes" id="UP000286045"/>
    </source>
</evidence>
<dbReference type="Proteomes" id="UP000286045">
    <property type="component" value="Unassembled WGS sequence"/>
</dbReference>
<dbReference type="EMBL" id="RYZI01000648">
    <property type="protein sequence ID" value="RWA04032.1"/>
    <property type="molecule type" value="Genomic_DNA"/>
</dbReference>
<keyword evidence="4" id="KW-1185">Reference proteome</keyword>
<accession>A0A439CPG3</accession>
<evidence type="ECO:0000256" key="2">
    <source>
        <dbReference type="SAM" id="Phobius"/>
    </source>
</evidence>
<feature type="compositionally biased region" description="Polar residues" evidence="1">
    <location>
        <begin position="261"/>
        <end position="276"/>
    </location>
</feature>
<sequence>MTATSTPPLAALTTVFTPPCPITWLLTSTKVPSQYPSFATTAPASCDPPLWDEYVAERGFEYYSPAICPSGFYVGPSCIVTNPRTAQGFPAIEGGETAAYCIPNGHTCTSDTSDFRGGVWGVSRTDSAKGAQVTVGPAIQIRWRDEDLDNLETDPLTPGPRTTIVAQPSPDPDPTVIETSFTFSTPDPTTISTSTSTPRSSSPTPPSTKLITISTITSGVKTIPKVLPSSSASGSTSTSTVSSLSSPSPISPFVSLSIPSRQPQGSQSSTAPTTTVSQDGQQGNDRDRSRDGGNSSSNFTVAATVLTTILITIIVTYAGYSTMRQYRRYRAGQTTKFFVFQMHAWVRRQLRLKQRAGDTAVEEEKGLDRRKIPDAELGTEGPLTELGSAQPFGTKENPAELPTMGRWSWRSRVSRMLTVRTRQGSLASES</sequence>
<feature type="region of interest" description="Disordered" evidence="1">
    <location>
        <begin position="146"/>
        <end position="297"/>
    </location>
</feature>
<keyword evidence="2" id="KW-0472">Membrane</keyword>
<feature type="region of interest" description="Disordered" evidence="1">
    <location>
        <begin position="374"/>
        <end position="404"/>
    </location>
</feature>
<feature type="compositionally biased region" description="Low complexity" evidence="1">
    <location>
        <begin position="179"/>
        <end position="218"/>
    </location>
</feature>
<feature type="compositionally biased region" description="Low complexity" evidence="1">
    <location>
        <begin position="226"/>
        <end position="260"/>
    </location>
</feature>
<reference evidence="3 4" key="1">
    <citation type="submission" date="2018-12" db="EMBL/GenBank/DDBJ databases">
        <title>Draft genome sequence of Xylaria grammica IHI A82.</title>
        <authorList>
            <person name="Buettner E."/>
            <person name="Kellner H."/>
        </authorList>
    </citation>
    <scope>NUCLEOTIDE SEQUENCE [LARGE SCALE GENOMIC DNA]</scope>
    <source>
        <strain evidence="3 4">IHI A82</strain>
    </source>
</reference>
<dbReference type="STRING" id="363999.A0A439CPG3"/>
<keyword evidence="2" id="KW-1133">Transmembrane helix</keyword>
<name>A0A439CPG3_9PEZI</name>
<protein>
    <submittedName>
        <fullName evidence="3">Uncharacterized protein</fullName>
    </submittedName>
</protein>
<evidence type="ECO:0000256" key="1">
    <source>
        <dbReference type="SAM" id="MobiDB-lite"/>
    </source>
</evidence>
<comment type="caution">
    <text evidence="3">The sequence shown here is derived from an EMBL/GenBank/DDBJ whole genome shotgun (WGS) entry which is preliminary data.</text>
</comment>
<organism evidence="3 4">
    <name type="scientific">Xylaria grammica</name>
    <dbReference type="NCBI Taxonomy" id="363999"/>
    <lineage>
        <taxon>Eukaryota</taxon>
        <taxon>Fungi</taxon>
        <taxon>Dikarya</taxon>
        <taxon>Ascomycota</taxon>
        <taxon>Pezizomycotina</taxon>
        <taxon>Sordariomycetes</taxon>
        <taxon>Xylariomycetidae</taxon>
        <taxon>Xylariales</taxon>
        <taxon>Xylariaceae</taxon>
        <taxon>Xylaria</taxon>
    </lineage>
</organism>
<evidence type="ECO:0000313" key="3">
    <source>
        <dbReference type="EMBL" id="RWA04032.1"/>
    </source>
</evidence>
<keyword evidence="2" id="KW-0812">Transmembrane</keyword>
<dbReference type="AlphaFoldDB" id="A0A439CPG3"/>
<gene>
    <name evidence="3" type="ORF">EKO27_g11076</name>
</gene>
<proteinExistence type="predicted"/>